<feature type="region of interest" description="Disordered" evidence="1">
    <location>
        <begin position="45"/>
        <end position="69"/>
    </location>
</feature>
<name>A0A8J7AXH4_9CYAN</name>
<feature type="compositionally biased region" description="Polar residues" evidence="1">
    <location>
        <begin position="45"/>
        <end position="63"/>
    </location>
</feature>
<dbReference type="AlphaFoldDB" id="A0A8J7AXH4"/>
<dbReference type="PANTHER" id="PTHR35996:SF1">
    <property type="entry name" value="OS04G0528100 PROTEIN"/>
    <property type="match status" value="1"/>
</dbReference>
<comment type="caution">
    <text evidence="2">The sequence shown here is derived from an EMBL/GenBank/DDBJ whole genome shotgun (WGS) entry which is preliminary data.</text>
</comment>
<accession>A0A8J7AXH4</accession>
<evidence type="ECO:0000313" key="3">
    <source>
        <dbReference type="Proteomes" id="UP000636505"/>
    </source>
</evidence>
<dbReference type="InterPro" id="IPR040278">
    <property type="entry name" value="UPF0426"/>
</dbReference>
<dbReference type="RefSeq" id="WP_193910139.1">
    <property type="nucleotide sequence ID" value="NZ_JADEXG010000052.1"/>
</dbReference>
<organism evidence="2 3">
    <name type="scientific">Vasconcelosia minhoensis LEGE 07310</name>
    <dbReference type="NCBI Taxonomy" id="915328"/>
    <lineage>
        <taxon>Bacteria</taxon>
        <taxon>Bacillati</taxon>
        <taxon>Cyanobacteriota</taxon>
        <taxon>Cyanophyceae</taxon>
        <taxon>Nodosilineales</taxon>
        <taxon>Cymatolegaceae</taxon>
        <taxon>Vasconcelosia</taxon>
        <taxon>Vasconcelosia minhoensis</taxon>
    </lineage>
</organism>
<dbReference type="EMBL" id="JADEXG010000052">
    <property type="protein sequence ID" value="MBE9079308.1"/>
    <property type="molecule type" value="Genomic_DNA"/>
</dbReference>
<reference evidence="2" key="1">
    <citation type="submission" date="2020-10" db="EMBL/GenBank/DDBJ databases">
        <authorList>
            <person name="Castelo-Branco R."/>
            <person name="Eusebio N."/>
            <person name="Adriana R."/>
            <person name="Vieira A."/>
            <person name="Brugerolle De Fraissinette N."/>
            <person name="Rezende De Castro R."/>
            <person name="Schneider M.P."/>
            <person name="Vasconcelos V."/>
            <person name="Leao P.N."/>
        </authorList>
    </citation>
    <scope>NUCLEOTIDE SEQUENCE</scope>
    <source>
        <strain evidence="2">LEGE 07310</strain>
    </source>
</reference>
<dbReference type="Proteomes" id="UP000636505">
    <property type="component" value="Unassembled WGS sequence"/>
</dbReference>
<evidence type="ECO:0000313" key="2">
    <source>
        <dbReference type="EMBL" id="MBE9079308.1"/>
    </source>
</evidence>
<gene>
    <name evidence="2" type="ORF">IQ241_18740</name>
</gene>
<proteinExistence type="predicted"/>
<sequence>MFVDELTPLMREMAHQPMAFLGGLCSGLLRLDLSDDPVKSWLNQQGASTTAAVPDPSVTQQGPKSIDIE</sequence>
<evidence type="ECO:0000256" key="1">
    <source>
        <dbReference type="SAM" id="MobiDB-lite"/>
    </source>
</evidence>
<protein>
    <submittedName>
        <fullName evidence="2">Uncharacterized protein</fullName>
    </submittedName>
</protein>
<dbReference type="PANTHER" id="PTHR35996">
    <property type="entry name" value="OSJNBA0038O10.25 PROTEIN"/>
    <property type="match status" value="1"/>
</dbReference>
<dbReference type="Pfam" id="PF26369">
    <property type="entry name" value="UPF0426"/>
    <property type="match status" value="1"/>
</dbReference>
<keyword evidence="3" id="KW-1185">Reference proteome</keyword>